<organism evidence="10 11">
    <name type="scientific">Aspergillus rambellii</name>
    <dbReference type="NCBI Taxonomy" id="308745"/>
    <lineage>
        <taxon>Eukaryota</taxon>
        <taxon>Fungi</taxon>
        <taxon>Dikarya</taxon>
        <taxon>Ascomycota</taxon>
        <taxon>Pezizomycotina</taxon>
        <taxon>Eurotiomycetes</taxon>
        <taxon>Eurotiomycetidae</taxon>
        <taxon>Eurotiales</taxon>
        <taxon>Aspergillaceae</taxon>
        <taxon>Aspergillus</taxon>
        <taxon>Aspergillus subgen. Nidulantes</taxon>
    </lineage>
</organism>
<accession>A0A0F8U470</accession>
<dbReference type="PANTHER" id="PTHR38123:SF6">
    <property type="entry name" value="CELL WALL SERINE-THREONINE-RICH GALACTOMANNOPROTEIN MP1 (AFU_ORTHOLOGUE AFUA_4G03240)"/>
    <property type="match status" value="1"/>
</dbReference>
<dbReference type="GO" id="GO:0009277">
    <property type="term" value="C:fungal-type cell wall"/>
    <property type="evidence" value="ECO:0007669"/>
    <property type="project" value="UniProtKB-ARBA"/>
</dbReference>
<keyword evidence="4 9" id="KW-0732">Signal</keyword>
<proteinExistence type="inferred from homology"/>
<protein>
    <recommendedName>
        <fullName evidence="8">Cell wall mannoprotein 1</fullName>
    </recommendedName>
</protein>
<reference evidence="10 11" key="1">
    <citation type="submission" date="2015-02" db="EMBL/GenBank/DDBJ databases">
        <title>Draft Genome Sequences of Two Closely-Related Aflatoxigenic Aspergillus Species Obtained from the Cote d'Ivoire.</title>
        <authorList>
            <person name="Moore G.G."/>
            <person name="Beltz S.B."/>
            <person name="Mack B.M."/>
        </authorList>
    </citation>
    <scope>NUCLEOTIDE SEQUENCE [LARGE SCALE GENOMIC DNA]</scope>
    <source>
        <strain evidence="10 11">SRRC1468</strain>
    </source>
</reference>
<dbReference type="OrthoDB" id="2422134at2759"/>
<keyword evidence="3" id="KW-0964">Secreted</keyword>
<comment type="function">
    <text evidence="6">Constitutive protein of the cell wall. Antigen target of host humoral immune response.</text>
</comment>
<keyword evidence="5" id="KW-0446">Lipid-binding</keyword>
<dbReference type="Pfam" id="PF12296">
    <property type="entry name" value="HsbA"/>
    <property type="match status" value="1"/>
</dbReference>
<evidence type="ECO:0000256" key="8">
    <source>
        <dbReference type="ARBA" id="ARBA00071527"/>
    </source>
</evidence>
<evidence type="ECO:0000256" key="3">
    <source>
        <dbReference type="ARBA" id="ARBA00022525"/>
    </source>
</evidence>
<dbReference type="Gene3D" id="1.20.1280.140">
    <property type="match status" value="1"/>
</dbReference>
<sequence>MKFMTTLVTVSLAFGAFAEPIAQKKRALADYQAVFQDISDQVTVIQTDVASYVAGSIAGTVVQDDSSTLVDVINNGTTTISGLDSLSNLDALGLVSPIQNLTSGVSDLVDAVIAAKPNFDADGLSAATLTSLQTQKNASEGLRDTITPKVPSALSSIAADLANGIVSEIQRGIDAYS</sequence>
<evidence type="ECO:0000256" key="5">
    <source>
        <dbReference type="ARBA" id="ARBA00023121"/>
    </source>
</evidence>
<dbReference type="GO" id="GO:0005576">
    <property type="term" value="C:extracellular region"/>
    <property type="evidence" value="ECO:0007669"/>
    <property type="project" value="TreeGrafter"/>
</dbReference>
<evidence type="ECO:0000256" key="1">
    <source>
        <dbReference type="ARBA" id="ARBA00004191"/>
    </source>
</evidence>
<dbReference type="AlphaFoldDB" id="A0A0F8U470"/>
<evidence type="ECO:0000256" key="4">
    <source>
        <dbReference type="ARBA" id="ARBA00022729"/>
    </source>
</evidence>
<dbReference type="STRING" id="308745.A0A0F8U470"/>
<keyword evidence="11" id="KW-1185">Reference proteome</keyword>
<evidence type="ECO:0000313" key="10">
    <source>
        <dbReference type="EMBL" id="KKK14388.1"/>
    </source>
</evidence>
<comment type="similarity">
    <text evidence="7">Belongs to the cell wall mannoprotein 1 family.</text>
</comment>
<dbReference type="EMBL" id="JZBS01003589">
    <property type="protein sequence ID" value="KKK14388.1"/>
    <property type="molecule type" value="Genomic_DNA"/>
</dbReference>
<dbReference type="GO" id="GO:0008289">
    <property type="term" value="F:lipid binding"/>
    <property type="evidence" value="ECO:0007669"/>
    <property type="project" value="UniProtKB-KW"/>
</dbReference>
<evidence type="ECO:0000256" key="7">
    <source>
        <dbReference type="ARBA" id="ARBA00060953"/>
    </source>
</evidence>
<evidence type="ECO:0000313" key="11">
    <source>
        <dbReference type="Proteomes" id="UP000034291"/>
    </source>
</evidence>
<comment type="subcellular location">
    <subcellularLocation>
        <location evidence="1">Secreted</location>
        <location evidence="1">Cell wall</location>
    </subcellularLocation>
</comment>
<name>A0A0F8U470_9EURO</name>
<gene>
    <name evidence="10" type="ORF">ARAM_000101</name>
</gene>
<dbReference type="FunFam" id="1.20.1280.140:FF:000001">
    <property type="entry name" value="Cell wall serine-threonine-rich galactomannoprotein Mp1"/>
    <property type="match status" value="1"/>
</dbReference>
<feature type="chain" id="PRO_5002528520" description="Cell wall mannoprotein 1" evidence="9">
    <location>
        <begin position="19"/>
        <end position="177"/>
    </location>
</feature>
<evidence type="ECO:0000256" key="6">
    <source>
        <dbReference type="ARBA" id="ARBA00056563"/>
    </source>
</evidence>
<evidence type="ECO:0000256" key="9">
    <source>
        <dbReference type="SAM" id="SignalP"/>
    </source>
</evidence>
<dbReference type="InterPro" id="IPR021054">
    <property type="entry name" value="Cell_wall_mannoprotein_1"/>
</dbReference>
<feature type="signal peptide" evidence="9">
    <location>
        <begin position="1"/>
        <end position="18"/>
    </location>
</feature>
<evidence type="ECO:0000256" key="2">
    <source>
        <dbReference type="ARBA" id="ARBA00022512"/>
    </source>
</evidence>
<comment type="caution">
    <text evidence="10">The sequence shown here is derived from an EMBL/GenBank/DDBJ whole genome shotgun (WGS) entry which is preliminary data.</text>
</comment>
<dbReference type="Proteomes" id="UP000034291">
    <property type="component" value="Unassembled WGS sequence"/>
</dbReference>
<dbReference type="PANTHER" id="PTHR38123">
    <property type="entry name" value="CELL WALL SERINE-THREONINE-RICH GALACTOMANNOPROTEIN MP1 (AFU_ORTHOLOGUE AFUA_4G03240)"/>
    <property type="match status" value="1"/>
</dbReference>
<keyword evidence="2" id="KW-0134">Cell wall</keyword>